<dbReference type="CDD" id="cd00267">
    <property type="entry name" value="ABC_ATPase"/>
    <property type="match status" value="1"/>
</dbReference>
<gene>
    <name evidence="2" type="ORF">F7D13_13120</name>
</gene>
<sequence length="484" mass="54486">MRSAEVSDYWRAITKSPSRPNYLGTFSYKNLAGLVDSVIAFESPITAICGLSGSGKTALLRAIWATLDWTSAVKHFEVRNRLAGSQLEASLTIKGNVEKISVDVESHSPCNNPKPCLDVLHFDPSIVAGSLQKTFCEIRGLDVLLDAYEPIELNAEEIRLIGFISKKNYKTIKIYEIDEFDDERILPFVQIEDEIFKYDTRTMSLGEISIMLCFWELRRAAEGTIFLAEEPETYISPASQSALMDFLANICVKKKMMMIITTHSPQMVARLDPIQVKFLFRRHNGGASFASPKQHGKMLQTVGLDKPVNIFLAVEDRAAREFAKLLIARLDYALYTQIDVIDVAGEAEITKIRRVIPKGLRCFSVLGVYDGDMRERISDSADHWPVIFLPGSTAVEHSFQELTRTHPTVFAEKLARSEEDFETALSSTHGSDAHDWFESLARSCGLSYEQMMMAAFECWYSVEGNRLEASRFIEDVKRAANRTA</sequence>
<dbReference type="PANTHER" id="PTHR43581">
    <property type="entry name" value="ATP/GTP PHOSPHATASE"/>
    <property type="match status" value="1"/>
</dbReference>
<dbReference type="EMBL" id="CP044328">
    <property type="protein sequence ID" value="QGM94887.1"/>
    <property type="molecule type" value="Genomic_DNA"/>
</dbReference>
<reference evidence="3" key="1">
    <citation type="submission" date="2019-09" db="EMBL/GenBank/DDBJ databases">
        <title>Isolation and complete genome sequencing of Methylocystis species.</title>
        <authorList>
            <person name="Rumah B.L."/>
            <person name="Stead C.E."/>
            <person name="Stevens B.C."/>
            <person name="Minton N.P."/>
            <person name="Grosse-Honebrink A."/>
            <person name="Zhang Y."/>
        </authorList>
    </citation>
    <scope>NUCLEOTIDE SEQUENCE [LARGE SCALE GENOMIC DNA]</scope>
    <source>
        <strain evidence="3">BRCS1</strain>
    </source>
</reference>
<evidence type="ECO:0000259" key="1">
    <source>
        <dbReference type="Pfam" id="PF13476"/>
    </source>
</evidence>
<dbReference type="GO" id="GO:0005524">
    <property type="term" value="F:ATP binding"/>
    <property type="evidence" value="ECO:0007669"/>
    <property type="project" value="UniProtKB-KW"/>
</dbReference>
<keyword evidence="2" id="KW-0067">ATP-binding</keyword>
<proteinExistence type="predicted"/>
<accession>A0ABX6EJE7</accession>
<dbReference type="SUPFAM" id="SSF52540">
    <property type="entry name" value="P-loop containing nucleoside triphosphate hydrolases"/>
    <property type="match status" value="1"/>
</dbReference>
<organism evidence="2 3">
    <name type="scientific">Methylocystis rosea</name>
    <dbReference type="NCBI Taxonomy" id="173366"/>
    <lineage>
        <taxon>Bacteria</taxon>
        <taxon>Pseudomonadati</taxon>
        <taxon>Pseudomonadota</taxon>
        <taxon>Alphaproteobacteria</taxon>
        <taxon>Hyphomicrobiales</taxon>
        <taxon>Methylocystaceae</taxon>
        <taxon>Methylocystis</taxon>
    </lineage>
</organism>
<dbReference type="RefSeq" id="WP_154453202.1">
    <property type="nucleotide sequence ID" value="NZ_CP044328.1"/>
</dbReference>
<protein>
    <submittedName>
        <fullName evidence="2">ATP-binding protein</fullName>
    </submittedName>
</protein>
<dbReference type="Gene3D" id="3.40.50.300">
    <property type="entry name" value="P-loop containing nucleotide triphosphate hydrolases"/>
    <property type="match status" value="2"/>
</dbReference>
<keyword evidence="3" id="KW-1185">Reference proteome</keyword>
<evidence type="ECO:0000313" key="2">
    <source>
        <dbReference type="EMBL" id="QGM94887.1"/>
    </source>
</evidence>
<name>A0ABX6EJE7_9HYPH</name>
<feature type="domain" description="Rad50/SbcC-type AAA" evidence="1">
    <location>
        <begin position="29"/>
        <end position="71"/>
    </location>
</feature>
<reference evidence="2 3" key="2">
    <citation type="journal article" date="2021" name="AMB Express">
        <title>Isolation and characterisation of Methylocystis spp. for poly-3-hydroxybutyrate production using waste methane feedstocks.</title>
        <authorList>
            <person name="Rumah B.L."/>
            <person name="Stead C.E."/>
            <person name="Claxton Stevens B.H."/>
            <person name="Minton N.P."/>
            <person name="Grosse-Honebrink A."/>
            <person name="Zhang Y."/>
        </authorList>
    </citation>
    <scope>NUCLEOTIDE SEQUENCE [LARGE SCALE GENOMIC DNA]</scope>
    <source>
        <strain evidence="2 3">BRCS1</strain>
    </source>
</reference>
<keyword evidence="2" id="KW-0547">Nucleotide-binding</keyword>
<evidence type="ECO:0000313" key="3">
    <source>
        <dbReference type="Proteomes" id="UP000424673"/>
    </source>
</evidence>
<dbReference type="PANTHER" id="PTHR43581:SF2">
    <property type="entry name" value="EXCINUCLEASE ATPASE SUBUNIT"/>
    <property type="match status" value="1"/>
</dbReference>
<dbReference type="Proteomes" id="UP000424673">
    <property type="component" value="Chromosome"/>
</dbReference>
<dbReference type="Pfam" id="PF13476">
    <property type="entry name" value="AAA_23"/>
    <property type="match status" value="1"/>
</dbReference>
<dbReference type="InterPro" id="IPR038729">
    <property type="entry name" value="Rad50/SbcC_AAA"/>
</dbReference>
<dbReference type="InterPro" id="IPR027417">
    <property type="entry name" value="P-loop_NTPase"/>
</dbReference>
<dbReference type="InterPro" id="IPR051396">
    <property type="entry name" value="Bact_Antivir_Def_Nuclease"/>
</dbReference>